<comment type="caution">
    <text evidence="1">The sequence shown here is derived from an EMBL/GenBank/DDBJ whole genome shotgun (WGS) entry which is preliminary data.</text>
</comment>
<evidence type="ECO:0000313" key="2">
    <source>
        <dbReference type="Proteomes" id="UP001054837"/>
    </source>
</evidence>
<accession>A0AAV4VD57</accession>
<dbReference type="EMBL" id="BPLQ01012779">
    <property type="protein sequence ID" value="GIY67799.1"/>
    <property type="molecule type" value="Genomic_DNA"/>
</dbReference>
<gene>
    <name evidence="1" type="ORF">CDAR_218521</name>
</gene>
<keyword evidence="2" id="KW-1185">Reference proteome</keyword>
<reference evidence="1 2" key="1">
    <citation type="submission" date="2021-06" db="EMBL/GenBank/DDBJ databases">
        <title>Caerostris darwini draft genome.</title>
        <authorList>
            <person name="Kono N."/>
            <person name="Arakawa K."/>
        </authorList>
    </citation>
    <scope>NUCLEOTIDE SEQUENCE [LARGE SCALE GENOMIC DNA]</scope>
</reference>
<dbReference type="Proteomes" id="UP001054837">
    <property type="component" value="Unassembled WGS sequence"/>
</dbReference>
<dbReference type="AlphaFoldDB" id="A0AAV4VD57"/>
<sequence>MSQLLAAADNERLGRTLVFIPAKRVSVFFDE</sequence>
<evidence type="ECO:0000313" key="1">
    <source>
        <dbReference type="EMBL" id="GIY67799.1"/>
    </source>
</evidence>
<feature type="non-terminal residue" evidence="1">
    <location>
        <position position="31"/>
    </location>
</feature>
<name>A0AAV4VD57_9ARAC</name>
<proteinExistence type="predicted"/>
<organism evidence="1 2">
    <name type="scientific">Caerostris darwini</name>
    <dbReference type="NCBI Taxonomy" id="1538125"/>
    <lineage>
        <taxon>Eukaryota</taxon>
        <taxon>Metazoa</taxon>
        <taxon>Ecdysozoa</taxon>
        <taxon>Arthropoda</taxon>
        <taxon>Chelicerata</taxon>
        <taxon>Arachnida</taxon>
        <taxon>Araneae</taxon>
        <taxon>Araneomorphae</taxon>
        <taxon>Entelegynae</taxon>
        <taxon>Araneoidea</taxon>
        <taxon>Araneidae</taxon>
        <taxon>Caerostris</taxon>
    </lineage>
</organism>
<protein>
    <submittedName>
        <fullName evidence="1">Uncharacterized protein</fullName>
    </submittedName>
</protein>